<keyword evidence="3" id="KW-1185">Reference proteome</keyword>
<feature type="compositionally biased region" description="Basic and acidic residues" evidence="1">
    <location>
        <begin position="282"/>
        <end position="292"/>
    </location>
</feature>
<feature type="compositionally biased region" description="Low complexity" evidence="1">
    <location>
        <begin position="343"/>
        <end position="357"/>
    </location>
</feature>
<accession>A0A0L6UQC8</accession>
<proteinExistence type="predicted"/>
<feature type="compositionally biased region" description="Basic and acidic residues" evidence="1">
    <location>
        <begin position="435"/>
        <end position="448"/>
    </location>
</feature>
<feature type="compositionally biased region" description="Basic and acidic residues" evidence="1">
    <location>
        <begin position="207"/>
        <end position="222"/>
    </location>
</feature>
<sequence>MPLCPSCQKSKLVRCKILRVTDTNYGREYVACSACSSRWFLDDPNRPLGLVSEKPRQSFWKKLATIGSPHNVPDADGILHAATYVFPPPHEYPSLIVPLPKPDRRSLLNPPVSPATGSSDLDLPPPPPPPEPELDPLPPADPVVLPERALVEPAEATHQPEPPAEQAPPSETPAETAQAQELAKELSQVAEEPAPPAQEPPSAAVEEPSKPAEEPEPSKPAEEPSPAAQEPSSATEKPASAAEKPASVVEKPASVAEQPSSAAGKEPEPEPNPDQATPAPKTPRESVKEKSRPASILDPEEQARFDLLRRIASSPGTPFPQHNSEADPYPHSRPASIRSGRYSLSLPPKTPSSPISPEEQHLRETLLRVVATSRSPTPHVYTSLLSPKTEPHEAISSSSPVDDREVAAYAQRIAARLDVAIQKSPFISQQTPKTLRTDKATDSPRFSEPRTPASRHSTVRSSGHRSNSHANSPHQSIAKTITGAPRSDKPTEVSRARSTHQTPRASSYRDDEVALPGAFPTPPPAPLIADAASKRSSRRPSPYSTSLKSAATSPSLPTVKSPFISQQTPKTLRTDSNHGGRTPKRVSITSDTASANRSPLWG</sequence>
<feature type="compositionally biased region" description="Low complexity" evidence="1">
    <location>
        <begin position="167"/>
        <end position="179"/>
    </location>
</feature>
<dbReference type="OrthoDB" id="2502203at2759"/>
<dbReference type="Proteomes" id="UP000037035">
    <property type="component" value="Unassembled WGS sequence"/>
</dbReference>
<feature type="compositionally biased region" description="Low complexity" evidence="1">
    <location>
        <begin position="224"/>
        <end position="234"/>
    </location>
</feature>
<protein>
    <submittedName>
        <fullName evidence="2">Uncharacterized protein</fullName>
    </submittedName>
</protein>
<feature type="compositionally biased region" description="Polar residues" evidence="1">
    <location>
        <begin position="425"/>
        <end position="434"/>
    </location>
</feature>
<feature type="compositionally biased region" description="Pro residues" evidence="1">
    <location>
        <begin position="123"/>
        <end position="141"/>
    </location>
</feature>
<feature type="compositionally biased region" description="Polar residues" evidence="1">
    <location>
        <begin position="587"/>
        <end position="602"/>
    </location>
</feature>
<evidence type="ECO:0000256" key="1">
    <source>
        <dbReference type="SAM" id="MobiDB-lite"/>
    </source>
</evidence>
<feature type="compositionally biased region" description="Basic and acidic residues" evidence="1">
    <location>
        <begin position="486"/>
        <end position="495"/>
    </location>
</feature>
<feature type="compositionally biased region" description="Polar residues" evidence="1">
    <location>
        <begin position="468"/>
        <end position="479"/>
    </location>
</feature>
<reference evidence="2 3" key="1">
    <citation type="submission" date="2015-08" db="EMBL/GenBank/DDBJ databases">
        <title>Next Generation Sequencing and Analysis of the Genome of Puccinia sorghi L Schw, the Causal Agent of Maize Common Rust.</title>
        <authorList>
            <person name="Rochi L."/>
            <person name="Burguener G."/>
            <person name="Darino M."/>
            <person name="Turjanski A."/>
            <person name="Kreff E."/>
            <person name="Dieguez M.J."/>
            <person name="Sacco F."/>
        </authorList>
    </citation>
    <scope>NUCLEOTIDE SEQUENCE [LARGE SCALE GENOMIC DNA]</scope>
    <source>
        <strain evidence="2 3">RO10H11247</strain>
    </source>
</reference>
<dbReference type="EMBL" id="LAVV01009757">
    <property type="protein sequence ID" value="KNZ50045.1"/>
    <property type="molecule type" value="Genomic_DNA"/>
</dbReference>
<name>A0A0L6UQC8_9BASI</name>
<feature type="compositionally biased region" description="Polar residues" evidence="1">
    <location>
        <begin position="314"/>
        <end position="323"/>
    </location>
</feature>
<dbReference type="STRING" id="27349.A0A0L6UQC8"/>
<feature type="compositionally biased region" description="Polar residues" evidence="1">
    <location>
        <begin position="547"/>
        <end position="571"/>
    </location>
</feature>
<evidence type="ECO:0000313" key="2">
    <source>
        <dbReference type="EMBL" id="KNZ50045.1"/>
    </source>
</evidence>
<evidence type="ECO:0000313" key="3">
    <source>
        <dbReference type="Proteomes" id="UP000037035"/>
    </source>
</evidence>
<feature type="region of interest" description="Disordered" evidence="1">
    <location>
        <begin position="103"/>
        <end position="403"/>
    </location>
</feature>
<dbReference type="AlphaFoldDB" id="A0A0L6UQC8"/>
<dbReference type="VEuPathDB" id="FungiDB:VP01_462g4"/>
<feature type="region of interest" description="Disordered" evidence="1">
    <location>
        <begin position="419"/>
        <end position="602"/>
    </location>
</feature>
<comment type="caution">
    <text evidence="2">The sequence shown here is derived from an EMBL/GenBank/DDBJ whole genome shotgun (WGS) entry which is preliminary data.</text>
</comment>
<gene>
    <name evidence="2" type="ORF">VP01_462g4</name>
</gene>
<organism evidence="2 3">
    <name type="scientific">Puccinia sorghi</name>
    <dbReference type="NCBI Taxonomy" id="27349"/>
    <lineage>
        <taxon>Eukaryota</taxon>
        <taxon>Fungi</taxon>
        <taxon>Dikarya</taxon>
        <taxon>Basidiomycota</taxon>
        <taxon>Pucciniomycotina</taxon>
        <taxon>Pucciniomycetes</taxon>
        <taxon>Pucciniales</taxon>
        <taxon>Pucciniaceae</taxon>
        <taxon>Puccinia</taxon>
    </lineage>
</organism>
<feature type="compositionally biased region" description="Low complexity" evidence="1">
    <location>
        <begin position="142"/>
        <end position="159"/>
    </location>
</feature>